<accession>A0ABM4TNV9</accession>
<sequence>MSSRYRLFELIITSTVELTNIICTSLDPEFADFEYCYLKSINRTYKYMSLKVNLLKKPVTKIKVNAELLKRFSGYKPYLYNVTVDACRFLKNPKSSPIAAYFYGFFKNHSNMNHSCPFNQDVVVEKLSIKAINTHVTEVLPFPLGDYLFQTNWFAYDINRANVKLYFTLS</sequence>
<dbReference type="Proteomes" id="UP001652628">
    <property type="component" value="Chromosome 3"/>
</dbReference>
<dbReference type="GeneID" id="108012138"/>
<dbReference type="InterPro" id="IPR010512">
    <property type="entry name" value="DUF1091"/>
</dbReference>
<name>A0ABM4TNV9_DROSZ</name>
<proteinExistence type="predicted"/>
<organism evidence="1 2">
    <name type="scientific">Drosophila suzukii</name>
    <name type="common">Spotted-wing drosophila fruit fly</name>
    <dbReference type="NCBI Taxonomy" id="28584"/>
    <lineage>
        <taxon>Eukaryota</taxon>
        <taxon>Metazoa</taxon>
        <taxon>Ecdysozoa</taxon>
        <taxon>Arthropoda</taxon>
        <taxon>Hexapoda</taxon>
        <taxon>Insecta</taxon>
        <taxon>Pterygota</taxon>
        <taxon>Neoptera</taxon>
        <taxon>Endopterygota</taxon>
        <taxon>Diptera</taxon>
        <taxon>Brachycera</taxon>
        <taxon>Muscomorpha</taxon>
        <taxon>Ephydroidea</taxon>
        <taxon>Drosophilidae</taxon>
        <taxon>Drosophila</taxon>
        <taxon>Sophophora</taxon>
    </lineage>
</organism>
<dbReference type="SMART" id="SM00697">
    <property type="entry name" value="DM8"/>
    <property type="match status" value="1"/>
</dbReference>
<dbReference type="PANTHER" id="PTHR20898:SF0">
    <property type="entry name" value="DAEDALUS ON 3-RELATED"/>
    <property type="match status" value="1"/>
</dbReference>
<dbReference type="Pfam" id="PF06477">
    <property type="entry name" value="DUF1091"/>
    <property type="match status" value="1"/>
</dbReference>
<keyword evidence="1" id="KW-1185">Reference proteome</keyword>
<protein>
    <submittedName>
        <fullName evidence="2">Uncharacterized protein</fullName>
    </submittedName>
</protein>
<evidence type="ECO:0000313" key="1">
    <source>
        <dbReference type="Proteomes" id="UP001652628"/>
    </source>
</evidence>
<reference evidence="2" key="1">
    <citation type="submission" date="2025-08" db="UniProtKB">
        <authorList>
            <consortium name="RefSeq"/>
        </authorList>
    </citation>
    <scope>IDENTIFICATION</scope>
</reference>
<evidence type="ECO:0000313" key="2">
    <source>
        <dbReference type="RefSeq" id="XP_070851655.1"/>
    </source>
</evidence>
<dbReference type="PANTHER" id="PTHR20898">
    <property type="entry name" value="DAEDALUS ON 3-RELATED-RELATED"/>
    <property type="match status" value="1"/>
</dbReference>
<gene>
    <name evidence="2" type="primary">LOC108012138</name>
</gene>
<dbReference type="RefSeq" id="XP_070851655.1">
    <property type="nucleotide sequence ID" value="XM_070995554.1"/>
</dbReference>